<keyword evidence="2" id="KW-0378">Hydrolase</keyword>
<name>A0AB39HEK5_9VIBR</name>
<sequence length="324" mass="37716">MYSTEDLFNNAINGPIADLWQQRQEGFIRGVDNKRIYWCKLTAPEHTKSLTVVNGRVESCFKYQELFFDLFQQGYDIYAFDHRGQGRSQRLVDDSDIGHVHVFNDYVNDMKSVVEHVNLSHYQFNGIIAHSMGGAIATRYLQQTPSHPFHALCLSAPMFGIPVPWYIKPIAISFAHLLSAIYGKPTFATRNRHYLDKPFSGNFLSQSRTRYDWFRSLYHQDSELQVGGPSYHWVWQSLMAAKQCLQQTRQLSLPVLLMQAGDDRVVVNKAHQVLFKKLRKTNRHSEFVTIEHAQHELLFESDHYRTQALDTMLQFFSRHQPKTT</sequence>
<feature type="domain" description="Serine aminopeptidase S33" evidence="1">
    <location>
        <begin position="46"/>
        <end position="302"/>
    </location>
</feature>
<dbReference type="RefSeq" id="WP_306102317.1">
    <property type="nucleotide sequence ID" value="NZ_CP162601.1"/>
</dbReference>
<protein>
    <submittedName>
        <fullName evidence="2">Alpha/beta fold hydrolase</fullName>
    </submittedName>
</protein>
<proteinExistence type="predicted"/>
<dbReference type="InterPro" id="IPR029058">
    <property type="entry name" value="AB_hydrolase_fold"/>
</dbReference>
<dbReference type="GO" id="GO:0016787">
    <property type="term" value="F:hydrolase activity"/>
    <property type="evidence" value="ECO:0007669"/>
    <property type="project" value="UniProtKB-KW"/>
</dbReference>
<dbReference type="InterPro" id="IPR051044">
    <property type="entry name" value="MAG_DAG_Lipase"/>
</dbReference>
<accession>A0AB39HEK5</accession>
<dbReference type="PANTHER" id="PTHR11614">
    <property type="entry name" value="PHOSPHOLIPASE-RELATED"/>
    <property type="match status" value="1"/>
</dbReference>
<dbReference type="AlphaFoldDB" id="A0AB39HEK5"/>
<reference evidence="2" key="1">
    <citation type="submission" date="2024-07" db="EMBL/GenBank/DDBJ databases">
        <title>Genome Analysis of a Potential Novel Vibrio Species Secreting pH- and Thermo-stable Alginate Lyase and its Application in Producing Alginate Oligosaccharides.</title>
        <authorList>
            <person name="Huang H."/>
            <person name="Bao K."/>
        </authorList>
    </citation>
    <scope>NUCLEOTIDE SEQUENCE</scope>
    <source>
        <strain evidence="2">HB236076</strain>
    </source>
</reference>
<dbReference type="SUPFAM" id="SSF53474">
    <property type="entry name" value="alpha/beta-Hydrolases"/>
    <property type="match status" value="1"/>
</dbReference>
<organism evidence="2">
    <name type="scientific">Vibrio sp. HB236076</name>
    <dbReference type="NCBI Taxonomy" id="3232307"/>
    <lineage>
        <taxon>Bacteria</taxon>
        <taxon>Pseudomonadati</taxon>
        <taxon>Pseudomonadota</taxon>
        <taxon>Gammaproteobacteria</taxon>
        <taxon>Vibrionales</taxon>
        <taxon>Vibrionaceae</taxon>
        <taxon>Vibrio</taxon>
    </lineage>
</organism>
<dbReference type="KEGG" id="vih:AB0763_12715"/>
<dbReference type="Gene3D" id="3.40.50.1820">
    <property type="entry name" value="alpha/beta hydrolase"/>
    <property type="match status" value="1"/>
</dbReference>
<evidence type="ECO:0000313" key="2">
    <source>
        <dbReference type="EMBL" id="XDK24995.1"/>
    </source>
</evidence>
<dbReference type="EMBL" id="CP162601">
    <property type="protein sequence ID" value="XDK24995.1"/>
    <property type="molecule type" value="Genomic_DNA"/>
</dbReference>
<gene>
    <name evidence="2" type="ORF">AB0763_12715</name>
</gene>
<dbReference type="InterPro" id="IPR022742">
    <property type="entry name" value="Hydrolase_4"/>
</dbReference>
<evidence type="ECO:0000259" key="1">
    <source>
        <dbReference type="Pfam" id="PF12146"/>
    </source>
</evidence>
<dbReference type="Pfam" id="PF12146">
    <property type="entry name" value="Hydrolase_4"/>
    <property type="match status" value="1"/>
</dbReference>